<feature type="transmembrane region" description="Helical" evidence="5">
    <location>
        <begin position="12"/>
        <end position="31"/>
    </location>
</feature>
<comment type="subcellular location">
    <subcellularLocation>
        <location evidence="1">Membrane</location>
        <topology evidence="1">Multi-pass membrane protein</topology>
    </subcellularLocation>
</comment>
<accession>A0ABS9DYC9</accession>
<evidence type="ECO:0000256" key="2">
    <source>
        <dbReference type="ARBA" id="ARBA00022692"/>
    </source>
</evidence>
<dbReference type="PANTHER" id="PTHR30249">
    <property type="entry name" value="PUTATIVE SEROTONIN TRANSPORTER"/>
    <property type="match status" value="1"/>
</dbReference>
<reference evidence="6 7" key="1">
    <citation type="submission" date="2022-01" db="EMBL/GenBank/DDBJ databases">
        <authorList>
            <person name="Won M."/>
            <person name="Kim S.-J."/>
            <person name="Kwon S.-W."/>
        </authorList>
    </citation>
    <scope>NUCLEOTIDE SEQUENCE [LARGE SCALE GENOMIC DNA]</scope>
    <source>
        <strain evidence="6 7">KCTC 23505</strain>
    </source>
</reference>
<gene>
    <name evidence="6" type="ORF">L2A60_08970</name>
</gene>
<evidence type="ECO:0000256" key="1">
    <source>
        <dbReference type="ARBA" id="ARBA00004141"/>
    </source>
</evidence>
<feature type="transmembrane region" description="Helical" evidence="5">
    <location>
        <begin position="217"/>
        <end position="239"/>
    </location>
</feature>
<dbReference type="RefSeq" id="WP_235704045.1">
    <property type="nucleotide sequence ID" value="NZ_JAKGBZ010000014.1"/>
</dbReference>
<dbReference type="Proteomes" id="UP001521209">
    <property type="component" value="Unassembled WGS sequence"/>
</dbReference>
<name>A0ABS9DYC9_9PROT</name>
<evidence type="ECO:0000313" key="6">
    <source>
        <dbReference type="EMBL" id="MCF3946810.1"/>
    </source>
</evidence>
<proteinExistence type="predicted"/>
<sequence>MHAFAGGDLYHVWVYLQSGPQLGLVATLLVWQGATSLDRRTGHAAWSNPIMVSIAVLAVLLLITGTSYRAYFRGGQYVQFLLGPATVALAVPMYANFVTMRRNLLPILVALIAGSVTASVSAMVITHWLGAPRAVVISMAPKSVTTPIAMGISQDLGGIPSLTAIFVLLTGVFGGLVCLPFFRLLRIGDRRAQGLAGGTGAHGLATARLLLESETAGAFGALAIGLNGLITAILAPLLVRFLGF</sequence>
<evidence type="ECO:0000313" key="7">
    <source>
        <dbReference type="Proteomes" id="UP001521209"/>
    </source>
</evidence>
<feature type="transmembrane region" description="Helical" evidence="5">
    <location>
        <begin position="104"/>
        <end position="129"/>
    </location>
</feature>
<evidence type="ECO:0000256" key="3">
    <source>
        <dbReference type="ARBA" id="ARBA00022989"/>
    </source>
</evidence>
<comment type="caution">
    <text evidence="6">The sequence shown here is derived from an EMBL/GenBank/DDBJ whole genome shotgun (WGS) entry which is preliminary data.</text>
</comment>
<feature type="transmembrane region" description="Helical" evidence="5">
    <location>
        <begin position="77"/>
        <end position="97"/>
    </location>
</feature>
<evidence type="ECO:0000256" key="5">
    <source>
        <dbReference type="SAM" id="Phobius"/>
    </source>
</evidence>
<keyword evidence="2 5" id="KW-0812">Transmembrane</keyword>
<dbReference type="PANTHER" id="PTHR30249:SF0">
    <property type="entry name" value="PLASTIDAL GLYCOLATE_GLYCERATE TRANSLOCATOR 1, CHLOROPLASTIC"/>
    <property type="match status" value="1"/>
</dbReference>
<feature type="transmembrane region" description="Helical" evidence="5">
    <location>
        <begin position="159"/>
        <end position="182"/>
    </location>
</feature>
<dbReference type="Pfam" id="PF04172">
    <property type="entry name" value="LrgB"/>
    <property type="match status" value="1"/>
</dbReference>
<keyword evidence="4 5" id="KW-0472">Membrane</keyword>
<dbReference type="InterPro" id="IPR007300">
    <property type="entry name" value="CidB/LrgB"/>
</dbReference>
<protein>
    <submittedName>
        <fullName evidence="6">LrgB family protein</fullName>
    </submittedName>
</protein>
<feature type="transmembrane region" description="Helical" evidence="5">
    <location>
        <begin position="52"/>
        <end position="71"/>
    </location>
</feature>
<keyword evidence="3 5" id="KW-1133">Transmembrane helix</keyword>
<keyword evidence="7" id="KW-1185">Reference proteome</keyword>
<dbReference type="EMBL" id="JAKGBZ010000014">
    <property type="protein sequence ID" value="MCF3946810.1"/>
    <property type="molecule type" value="Genomic_DNA"/>
</dbReference>
<evidence type="ECO:0000256" key="4">
    <source>
        <dbReference type="ARBA" id="ARBA00023136"/>
    </source>
</evidence>
<organism evidence="6 7">
    <name type="scientific">Acidiphilium iwatense</name>
    <dbReference type="NCBI Taxonomy" id="768198"/>
    <lineage>
        <taxon>Bacteria</taxon>
        <taxon>Pseudomonadati</taxon>
        <taxon>Pseudomonadota</taxon>
        <taxon>Alphaproteobacteria</taxon>
        <taxon>Acetobacterales</taxon>
        <taxon>Acidocellaceae</taxon>
        <taxon>Acidiphilium</taxon>
    </lineage>
</organism>